<reference evidence="2 3" key="1">
    <citation type="submission" date="2018-10" db="EMBL/GenBank/DDBJ databases">
        <authorList>
            <person name="Li J."/>
        </authorList>
    </citation>
    <scope>NUCLEOTIDE SEQUENCE [LARGE SCALE GENOMIC DNA]</scope>
    <source>
        <strain evidence="2 3">CCTCC AB209002</strain>
    </source>
</reference>
<dbReference type="SUPFAM" id="SSF48239">
    <property type="entry name" value="Terpenoid cyclases/Protein prenyltransferases"/>
    <property type="match status" value="1"/>
</dbReference>
<evidence type="ECO:0000256" key="1">
    <source>
        <dbReference type="SAM" id="MobiDB-lite"/>
    </source>
</evidence>
<dbReference type="AlphaFoldDB" id="A0A3L6ZR47"/>
<dbReference type="Gene3D" id="1.50.10.20">
    <property type="match status" value="1"/>
</dbReference>
<evidence type="ECO:0000313" key="2">
    <source>
        <dbReference type="EMBL" id="RLP70249.1"/>
    </source>
</evidence>
<name>A0A3L6ZR47_9MICO</name>
<proteinExistence type="predicted"/>
<organism evidence="2 3">
    <name type="scientific">Mycetocola manganoxydans</name>
    <dbReference type="NCBI Taxonomy" id="699879"/>
    <lineage>
        <taxon>Bacteria</taxon>
        <taxon>Bacillati</taxon>
        <taxon>Actinomycetota</taxon>
        <taxon>Actinomycetes</taxon>
        <taxon>Micrococcales</taxon>
        <taxon>Microbacteriaceae</taxon>
        <taxon>Mycetocola</taxon>
    </lineage>
</organism>
<dbReference type="Proteomes" id="UP000270299">
    <property type="component" value="Unassembled WGS sequence"/>
</dbReference>
<dbReference type="RefSeq" id="WP_121673352.1">
    <property type="nucleotide sequence ID" value="NZ_BMXM01000007.1"/>
</dbReference>
<keyword evidence="3" id="KW-1185">Reference proteome</keyword>
<evidence type="ECO:0000313" key="3">
    <source>
        <dbReference type="Proteomes" id="UP000270299"/>
    </source>
</evidence>
<protein>
    <recommendedName>
        <fullName evidence="4">Squalene cyclase</fullName>
    </recommendedName>
</protein>
<dbReference type="InterPro" id="IPR008930">
    <property type="entry name" value="Terpenoid_cyclase/PrenylTrfase"/>
</dbReference>
<feature type="compositionally biased region" description="Basic and acidic residues" evidence="1">
    <location>
        <begin position="58"/>
        <end position="70"/>
    </location>
</feature>
<dbReference type="EMBL" id="RCUV01000011">
    <property type="protein sequence ID" value="RLP70249.1"/>
    <property type="molecule type" value="Genomic_DNA"/>
</dbReference>
<gene>
    <name evidence="2" type="ORF">D9V29_10685</name>
</gene>
<feature type="region of interest" description="Disordered" evidence="1">
    <location>
        <begin position="58"/>
        <end position="77"/>
    </location>
</feature>
<comment type="caution">
    <text evidence="2">The sequence shown here is derived from an EMBL/GenBank/DDBJ whole genome shotgun (WGS) entry which is preliminary data.</text>
</comment>
<accession>A0A3L6ZR47</accession>
<sequence length="328" mass="36823">MTVIDWLLDSDPSIRWQVMRDLLHEPADAVAAERAKVATQGWGAQLLRLQGADGYWDRGVYDPPEPRDPDDPGQPWTATHHTVVLLRELGLDPASAEARAAIGLVRDHVSWDPIGEEYFGGEVEPCVNGMIVALGDYFGENVQPLVDRLLGEQLGDGGWNCEAERGSIRSSFHSTICVLDGLLEHEQAHGASGEVTAARRRAEEYLLERRMFRRLSTGEVADPDFTRFSFPTRWFYDVLRGLDYFRRAGSPPDPRHDEALDLVEGKRDADGRWLLELAHPGKVHFEMEAEGEPSRWVTLRALRVLDWAGRSPLYTAGMIPPRNVHSPD</sequence>
<dbReference type="OrthoDB" id="370326at2"/>
<evidence type="ECO:0008006" key="4">
    <source>
        <dbReference type="Google" id="ProtNLM"/>
    </source>
</evidence>